<sequence>LEKCCDHIRVYNGPSSQSGFLGEVITDQKTFFNSTSRYMTIVFSTDHSVTHEG</sequence>
<name>A0A8J4T5P4_CLAMG</name>
<evidence type="ECO:0000313" key="4">
    <source>
        <dbReference type="Proteomes" id="UP000727407"/>
    </source>
</evidence>
<organism evidence="3 4">
    <name type="scientific">Clarias magur</name>
    <name type="common">Asian catfish</name>
    <name type="synonym">Macropteronotus magur</name>
    <dbReference type="NCBI Taxonomy" id="1594786"/>
    <lineage>
        <taxon>Eukaryota</taxon>
        <taxon>Metazoa</taxon>
        <taxon>Chordata</taxon>
        <taxon>Craniata</taxon>
        <taxon>Vertebrata</taxon>
        <taxon>Euteleostomi</taxon>
        <taxon>Actinopterygii</taxon>
        <taxon>Neopterygii</taxon>
        <taxon>Teleostei</taxon>
        <taxon>Ostariophysi</taxon>
        <taxon>Siluriformes</taxon>
        <taxon>Clariidae</taxon>
        <taxon>Clarias</taxon>
    </lineage>
</organism>
<keyword evidence="1" id="KW-1015">Disulfide bond</keyword>
<evidence type="ECO:0000256" key="1">
    <source>
        <dbReference type="ARBA" id="ARBA00023157"/>
    </source>
</evidence>
<dbReference type="Proteomes" id="UP000727407">
    <property type="component" value="Unassembled WGS sequence"/>
</dbReference>
<reference evidence="3" key="1">
    <citation type="submission" date="2020-07" db="EMBL/GenBank/DDBJ databases">
        <title>Clarias magur genome sequencing, assembly and annotation.</title>
        <authorList>
            <person name="Kushwaha B."/>
            <person name="Kumar R."/>
            <person name="Das P."/>
            <person name="Joshi C.G."/>
            <person name="Kumar D."/>
            <person name="Nagpure N.S."/>
            <person name="Pandey M."/>
            <person name="Agarwal S."/>
            <person name="Srivastava S."/>
            <person name="Singh M."/>
            <person name="Sahoo L."/>
            <person name="Jayasankar P."/>
            <person name="Meher P.K."/>
            <person name="Koringa P.G."/>
            <person name="Iquebal M.A."/>
            <person name="Das S.P."/>
            <person name="Bit A."/>
            <person name="Patnaik S."/>
            <person name="Patel N."/>
            <person name="Shah T.M."/>
            <person name="Hinsu A."/>
            <person name="Jena J.K."/>
        </authorList>
    </citation>
    <scope>NUCLEOTIDE SEQUENCE</scope>
    <source>
        <strain evidence="3">CIFAMagur01</strain>
        <tissue evidence="3">Testis</tissue>
    </source>
</reference>
<dbReference type="Gene3D" id="2.60.120.290">
    <property type="entry name" value="Spermadhesin, CUB domain"/>
    <property type="match status" value="1"/>
</dbReference>
<dbReference type="InterPro" id="IPR035914">
    <property type="entry name" value="Sperma_CUB_dom_sf"/>
</dbReference>
<dbReference type="AlphaFoldDB" id="A0A8J4T5P4"/>
<accession>A0A8J4T5P4</accession>
<dbReference type="EMBL" id="QNUK01000815">
    <property type="protein sequence ID" value="KAF5889405.1"/>
    <property type="molecule type" value="Genomic_DNA"/>
</dbReference>
<dbReference type="InterPro" id="IPR000859">
    <property type="entry name" value="CUB_dom"/>
</dbReference>
<evidence type="ECO:0000313" key="3">
    <source>
        <dbReference type="EMBL" id="KAF5889405.1"/>
    </source>
</evidence>
<comment type="caution">
    <text evidence="3">The sequence shown here is derived from an EMBL/GenBank/DDBJ whole genome shotgun (WGS) entry which is preliminary data.</text>
</comment>
<proteinExistence type="predicted"/>
<feature type="non-terminal residue" evidence="3">
    <location>
        <position position="53"/>
    </location>
</feature>
<gene>
    <name evidence="3" type="ORF">DAT39_020888</name>
</gene>
<feature type="non-terminal residue" evidence="3">
    <location>
        <position position="1"/>
    </location>
</feature>
<evidence type="ECO:0000259" key="2">
    <source>
        <dbReference type="Pfam" id="PF00431"/>
    </source>
</evidence>
<protein>
    <submittedName>
        <fullName evidence="3">Deleted in malignant brain tumors 1 protein-like</fullName>
    </submittedName>
</protein>
<dbReference type="OrthoDB" id="8836374at2759"/>
<feature type="domain" description="CUB" evidence="2">
    <location>
        <begin position="4"/>
        <end position="53"/>
    </location>
</feature>
<keyword evidence="4" id="KW-1185">Reference proteome</keyword>
<dbReference type="Pfam" id="PF00431">
    <property type="entry name" value="CUB"/>
    <property type="match status" value="1"/>
</dbReference>
<dbReference type="SUPFAM" id="SSF49854">
    <property type="entry name" value="Spermadhesin, CUB domain"/>
    <property type="match status" value="1"/>
</dbReference>